<dbReference type="InterPro" id="IPR036020">
    <property type="entry name" value="WW_dom_sf"/>
</dbReference>
<dbReference type="Gene3D" id="1.20.5.190">
    <property type="match status" value="1"/>
</dbReference>
<dbReference type="SMART" id="SM00355">
    <property type="entry name" value="ZnF_C2H2"/>
    <property type="match status" value="3"/>
</dbReference>
<dbReference type="CDD" id="cd00201">
    <property type="entry name" value="WW"/>
    <property type="match status" value="1"/>
</dbReference>
<feature type="domain" description="WW" evidence="4">
    <location>
        <begin position="3637"/>
        <end position="3666"/>
    </location>
</feature>
<dbReference type="SUPFAM" id="SSF51045">
    <property type="entry name" value="WW domain"/>
    <property type="match status" value="1"/>
</dbReference>
<evidence type="ECO:0000256" key="1">
    <source>
        <dbReference type="ARBA" id="ARBA00022737"/>
    </source>
</evidence>
<dbReference type="Gene3D" id="2.20.70.10">
    <property type="match status" value="1"/>
</dbReference>
<evidence type="ECO:0000256" key="3">
    <source>
        <dbReference type="SAM" id="MobiDB-lite"/>
    </source>
</evidence>
<dbReference type="InterPro" id="IPR032675">
    <property type="entry name" value="LRR_dom_sf"/>
</dbReference>
<dbReference type="Gene3D" id="1.20.920.20">
    <property type="match status" value="1"/>
</dbReference>
<dbReference type="Proteomes" id="UP000794436">
    <property type="component" value="Unassembled WGS sequence"/>
</dbReference>
<evidence type="ECO:0000313" key="7">
    <source>
        <dbReference type="EMBL" id="TMW62252.1"/>
    </source>
</evidence>
<name>A0A8K1FJX3_PYTOL</name>
<dbReference type="InterPro" id="IPR013783">
    <property type="entry name" value="Ig-like_fold"/>
</dbReference>
<reference evidence="7" key="1">
    <citation type="submission" date="2019-03" db="EMBL/GenBank/DDBJ databases">
        <title>Long read genome sequence of the mycoparasitic Pythium oligandrum ATCC 38472 isolated from sugarbeet rhizosphere.</title>
        <authorList>
            <person name="Gaulin E."/>
        </authorList>
    </citation>
    <scope>NUCLEOTIDE SEQUENCE</scope>
    <source>
        <strain evidence="7">ATCC 38472_TT</strain>
    </source>
</reference>
<dbReference type="PROSITE" id="PS50096">
    <property type="entry name" value="IQ"/>
    <property type="match status" value="6"/>
</dbReference>
<evidence type="ECO:0000259" key="5">
    <source>
        <dbReference type="PROSITE" id="PS50853"/>
    </source>
</evidence>
<dbReference type="InterPro" id="IPR001202">
    <property type="entry name" value="WW_dom"/>
</dbReference>
<feature type="domain" description="Fibronectin type-III" evidence="5">
    <location>
        <begin position="1999"/>
        <end position="2096"/>
    </location>
</feature>
<evidence type="ECO:0000259" key="4">
    <source>
        <dbReference type="PROSITE" id="PS50020"/>
    </source>
</evidence>
<dbReference type="InterPro" id="IPR025605">
    <property type="entry name" value="OST-HTH/LOTUS_dom"/>
</dbReference>
<feature type="compositionally biased region" description="Basic and acidic residues" evidence="3">
    <location>
        <begin position="3368"/>
        <end position="3383"/>
    </location>
</feature>
<dbReference type="PROSITE" id="PS50853">
    <property type="entry name" value="FN3"/>
    <property type="match status" value="1"/>
</dbReference>
<feature type="region of interest" description="Disordered" evidence="3">
    <location>
        <begin position="3333"/>
        <end position="3409"/>
    </location>
</feature>
<sequence length="3683" mass="423752">MLVLPSTAEKKKENARRRPASSEASPPRKTTRLVEDLLNTKAEMLTLPLLKSPTHQVARDKALLQQMLLDCKTKSPQKEVELASHGSGNQQSGRDRCETDATRIPDVVFFMENSCVGLLSVDLSDWACLCRENSSVLRQIATSLSSNCVELKLRGLTAVSSPKALIELFQHCQNVKQLDLSCFRGIAKAGFAAIARQCPSLEALSLAESDALTDSLLHAIVSALPHLKTLTLNDCHRLTDAGILAAVKKLPHLKRLSVDHCVAISESAMLTVIQAYGARCRTLSVRGLARLTDKVVQALFITQPRGLETLSVSDCTQLSDDGLEFLCTVPSYFGTRVTTAYHQLHHFDLSGCVRLTSLACTWIAASCPFLRTLRLARCIAIFDKGLNALSTLQHLEELDLSGCTRLTDAAMSKFFVAGNTPKPLSNLSLVGCRSFGSLTISAIASSCAKTLQTLDTSDISECAPSVWTTLVKSCRRMETWRCRGQPGITRGVLTHLAGANRVLRILDLRNCINIDDLALYPLLVIRSLQELLLSGNRQITSKGIRSLPSNIKRLELSAMPQLDDEACRVLVERTGNALELLTLSGSSGISSSSIETILRRCRYLRALNVSQCSQITVQSLGRALQADTQRRTQQNEPDRYGVELIDDDDRQFFGIAAVDDEAARNARSREVALQEAQRREAAAISIQVRFRSRARVLWKRQQLEEQQQREYDAAVTIQRIARGFLDRRRYVILRALLRKAAVYLQYRWRRRREQRRVRKAMSYWTNQLVLKMFSRWKDHVLGLKADREHAHRMRRAAKALGFWSTRTLARVFQAWRTFATSRTIKAKKALAFWKCQSLPRVFEAWYQLVRQRSQHKQRLVVVFMQCVELETHNSTRQLEHVAKANRSALRVVIKRWRSFVHDQKLFLLQSSLSLLTGHVLPWAFREWRATARELRLRRDKHRTLLRKMLNHQLYRVWLAWLDFRDAQRAKRRALLRFTASTQTKCFLRWKAAHQANKRLQQVSARVVARFLNRQAVDAIATWYSFTQDAVETRQRQRRALAFLFNTTLIRTFQAWVGYTMFVKNLRARWKARLAQAGLHFTFTQWVDYLRLRRELHCHATRLQAFWRGQLSRRQTEDAYFYRIWATVLIQTAWRQRLARMMLRIIDRKARLREYLRAERERDAMDQEEAHMRAYDHMIEQIIMLQRRWRGVVARQLFREVRRARYILRKQQEIEMQEIIRAEARRKQLEREQLKRAKELAAVEIQRHVRGFLTRQWYKTQQDHLHQTRCALRVQAVYRSRMSRRRTAALRRSYLTRMEVLSRRAVEGKLLRTMGAQTRATQRPLRGLLSFFGLDLATFLLDIRAVFREVHEDFQSLKAFFDVVRTRVQTAQEQQKQHAVENGAAPSSPTKSRWSRQFFKRSESAKKLLADMEMIVNTTANEQEAQAQLVERGDAVRIILRGHPRCGETAFVLSLTEDIAQVKLDVDGALEFFPLMLPAAKMEAAKPVFHKIPSLTFHAAALHNGKINWKWRLELEAYAQRIQDDAKRFNAARLIQCAGRVYLARLRYQQELERQGVHAARRQQALLRVLSTFRAANTRITNILVHLHLVRPSNLPRELDDEPLMIHKIVNRFQRQMLRRQEINQAYLRLVPEPFKGHGAFQGGIMPVSPTRIIDKLIHYPLLWLTKITRLPMARLLEMQGNHELAQFIGGAAFVRTFEERHIDARAHWFDQLVGCRFCAHCEGWAVVHGVFEKRVLSTDRTYTQENRIKRLHQSTKKKVPHGWGVAHFLTGRVGNKQRSWLERDSIEAQFKSLTLVRKMQQEEHEGRVATQILARQGTWNTLRSKEGPRGFAKRHAELSTLEEKTKAFYARFQRELALRIREEVKIFEEEARVNALIAVEKQELETQGRALQELQQLVPDVIAEVRLMTSNKTPLEFLSVGAEIRVEYDDEEWYVCQIQGLDIYDSYTADIWYVEDQRKETIKLVEASVLEAKQFQMNETRKRPKTVAEITADATRRARSTEIPFRKWTAGKAVEIAWDAPLDHGAAVSAYKLEWKDEDGSAIQGESVVTTTQTTLWPIPEHCETTLRVRVAAQNIKGMGLASVYMALPPELTDVSYRTAVPIAPPPRDTAPEEGQEREQMGREDTLSKENQRDLTCTQCQTTLATPAEVDEHVARMHAVPLICPFRSCQQVCASERALRYHIWRATITKPTQEELQSELFMEIFDLSKQYCFRKPRRHGLKGAARRLIAEQKYEGEDDDDAMAVEEEVYLENKYQEARTTWFAAARGIHERLVQEKRRDEAREIASRYTPPSPLYGVDYQDAEVDIARREAVIATIGMLQEDLDAFRLETATKMDQLRHEEKELVEYIALKTKRMKTSEEEWQKQSLKREKKKAQKNLDQVQATLQQLIATSTQRIEEMTTEIERLTVIQKAFIPFTHQVIKLQRLGTVIQATHAKSNAILTQHRVILAHYQEDLRILLVRMIEQVAQLDAWDAMIAARRKQLEALTTELHDLQLQHRAEIESFRLKRDQGDERFDLTKLRQQQAAIWKRREEEEQALLALARGKKPTRGELARSKAAAQAQPIEAMLFAEIAMKRRSLHIANHDLQMHEKFIKGKSADVEYLKDDEPAIEEKAGEASQPAGEASVQEAVLAEAKQDEEDDVAALLAPKKKTKKMKRVLEELPHSYVRLECEFVDGRIHGDVRIEYNDGSVYEGPWVEDVSYDKPVDLEPHKTRHIGKHWGKFTYHDGTVWEGEDVDNYFSPFTATGQQFQVTTPQGHQYRGQVRMGLYHGFGTLSMQYTFSKGEYIGEWCEGKRQGYGIERFDNGELYEGYWALDVYHGHGEIVYDDGSRFDGMFRYGKWQGDGVRTLASGDRILGIFTEGFLNGPGVMEFADKRHYVGEFLHTRRHGFGALAFPNGDRYEGPFHHDEMHGEGRFITKAPEGSGTTEPLVRLGKWVHGERVAWLSKASTQLATSTFIQYFGVLENVSGEIELNLLPPRFKTPYAVMVASQLPTLPEGVDSSDPFVQSIVRMLAKTQNVVVGAGLLEKTANELATTQQALGGLQGECEEIRNDVERAERECRAQQRAVNDLEAELDDKTAKEQEMQVKVETFWKKDTYGHEKKYKLAVDELHACEVMDWYKLRRASLDNVYMSLLEAFATLLHFTTNFYLNDKPYKPTREDIMMLLSSNEENVHLGDKEGLIHRYDVKALYVLPLFDVYSFAEGTRNQMLHGITSVIHHPRLGPNNFRLHQISPAFVAVCHWVRAAFFYAKKAIEIAPVVQRVMNQLIVLEHLKTTLDTERKTLTQRQQEAHEARTRLEEKRHDVDEVEHQVKALQKVMTDIEALDKAEHTPLTKAHIKKPQSYRPASAGLPPPPCDDEEEDEENEESKAAKAEREKKKAEEAAAAAQVNRRQVFEEDHAEGTDAKQTQRLKKEQVLAQILTNEELAQDFELLKKEVKKVLDRSGGKVPVDEFPQRFEEVMLKALDPMHFGIKKMRTLLLLMEDVCTIVEPMKEGEIETVQFPIEPDDEPMLPRQPFFCRLCPGMSFATPSELSYHERTKWHYWNLLAKQEGRPPTKYTIAANYWSEAYDSSDNTICYYNKMTGEVVKSEDPPMEMQANDLVLELLSDAPLETMEQQETETQDALADSESQLQDADPWEEVADEAGDVYFYNRLTGESSWTRPEEDQANDEPAGNGRLDSTG</sequence>
<dbReference type="PROSITE" id="PS51644">
    <property type="entry name" value="HTH_OST"/>
    <property type="match status" value="1"/>
</dbReference>
<proteinExistence type="predicted"/>
<dbReference type="SMART" id="SM00367">
    <property type="entry name" value="LRR_CC"/>
    <property type="match status" value="13"/>
</dbReference>
<dbReference type="SUPFAM" id="SSF52047">
    <property type="entry name" value="RNI-like"/>
    <property type="match status" value="2"/>
</dbReference>
<evidence type="ECO:0000259" key="6">
    <source>
        <dbReference type="PROSITE" id="PS51644"/>
    </source>
</evidence>
<feature type="coiled-coil region" evidence="2">
    <location>
        <begin position="2358"/>
        <end position="2392"/>
    </location>
</feature>
<dbReference type="Pfam" id="PF25372">
    <property type="entry name" value="DUF7885"/>
    <property type="match status" value="2"/>
</dbReference>
<feature type="compositionally biased region" description="Basic and acidic residues" evidence="3">
    <location>
        <begin position="2115"/>
        <end position="2132"/>
    </location>
</feature>
<dbReference type="Gene3D" id="2.60.40.10">
    <property type="entry name" value="Immunoglobulins"/>
    <property type="match status" value="1"/>
</dbReference>
<dbReference type="OrthoDB" id="550575at2759"/>
<dbReference type="Pfam" id="PF02493">
    <property type="entry name" value="MORN"/>
    <property type="match status" value="7"/>
</dbReference>
<keyword evidence="1" id="KW-0677">Repeat</keyword>
<dbReference type="Pfam" id="PF00612">
    <property type="entry name" value="IQ"/>
    <property type="match status" value="4"/>
</dbReference>
<dbReference type="PROSITE" id="PS01159">
    <property type="entry name" value="WW_DOMAIN_1"/>
    <property type="match status" value="1"/>
</dbReference>
<dbReference type="SUPFAM" id="SSF82185">
    <property type="entry name" value="Histone H3 K4-specific methyltransferase SET7/9 N-terminal domain"/>
    <property type="match status" value="2"/>
</dbReference>
<dbReference type="InterPro" id="IPR041966">
    <property type="entry name" value="LOTUS-like"/>
</dbReference>
<dbReference type="EMBL" id="SPLM01000074">
    <property type="protein sequence ID" value="TMW62252.1"/>
    <property type="molecule type" value="Genomic_DNA"/>
</dbReference>
<protein>
    <submittedName>
        <fullName evidence="7">Uncharacterized protein</fullName>
    </submittedName>
</protein>
<dbReference type="Gene3D" id="3.30.420.610">
    <property type="entry name" value="LOTUS domain-like"/>
    <property type="match status" value="1"/>
</dbReference>
<feature type="region of interest" description="Disordered" evidence="3">
    <location>
        <begin position="1"/>
        <end position="31"/>
    </location>
</feature>
<feature type="region of interest" description="Disordered" evidence="3">
    <location>
        <begin position="3614"/>
        <end position="3645"/>
    </location>
</feature>
<dbReference type="PROSITE" id="PS50020">
    <property type="entry name" value="WW_DOMAIN_2"/>
    <property type="match status" value="1"/>
</dbReference>
<evidence type="ECO:0000313" key="8">
    <source>
        <dbReference type="Proteomes" id="UP000794436"/>
    </source>
</evidence>
<keyword evidence="2" id="KW-0175">Coiled coil</keyword>
<feature type="region of interest" description="Disordered" evidence="3">
    <location>
        <begin position="2103"/>
        <end position="2132"/>
    </location>
</feature>
<dbReference type="SUPFAM" id="SSF49265">
    <property type="entry name" value="Fibronectin type III"/>
    <property type="match status" value="1"/>
</dbReference>
<feature type="coiled-coil region" evidence="2">
    <location>
        <begin position="1211"/>
        <end position="1239"/>
    </location>
</feature>
<feature type="compositionally biased region" description="Acidic residues" evidence="3">
    <location>
        <begin position="3357"/>
        <end position="3367"/>
    </location>
</feature>
<keyword evidence="8" id="KW-1185">Reference proteome</keyword>
<dbReference type="PANTHER" id="PTHR23084">
    <property type="entry name" value="PHOSPHATIDYLINOSITOL-4-PHOSPHATE 5-KINASE RELATED"/>
    <property type="match status" value="1"/>
</dbReference>
<dbReference type="CDD" id="cd00063">
    <property type="entry name" value="FN3"/>
    <property type="match status" value="1"/>
</dbReference>
<dbReference type="InterPro" id="IPR013087">
    <property type="entry name" value="Znf_C2H2_type"/>
</dbReference>
<dbReference type="SMART" id="SM00015">
    <property type="entry name" value="IQ"/>
    <property type="match status" value="8"/>
</dbReference>
<evidence type="ECO:0000256" key="2">
    <source>
        <dbReference type="SAM" id="Coils"/>
    </source>
</evidence>
<feature type="coiled-coil region" evidence="2">
    <location>
        <begin position="3041"/>
        <end position="3089"/>
    </location>
</feature>
<feature type="compositionally biased region" description="Basic and acidic residues" evidence="3">
    <location>
        <begin position="3394"/>
        <end position="3405"/>
    </location>
</feature>
<feature type="region of interest" description="Disordered" evidence="3">
    <location>
        <begin position="1373"/>
        <end position="1395"/>
    </location>
</feature>
<dbReference type="SMART" id="SM00698">
    <property type="entry name" value="MORN"/>
    <property type="match status" value="5"/>
</dbReference>
<dbReference type="Gene3D" id="2.20.110.10">
    <property type="entry name" value="Histone H3 K4-specific methyltransferase SET7/9 N-terminal domain"/>
    <property type="match status" value="2"/>
</dbReference>
<dbReference type="InterPro" id="IPR006553">
    <property type="entry name" value="Leu-rich_rpt_Cys-con_subtyp"/>
</dbReference>
<organism evidence="7 8">
    <name type="scientific">Pythium oligandrum</name>
    <name type="common">Mycoparasitic fungus</name>
    <dbReference type="NCBI Taxonomy" id="41045"/>
    <lineage>
        <taxon>Eukaryota</taxon>
        <taxon>Sar</taxon>
        <taxon>Stramenopiles</taxon>
        <taxon>Oomycota</taxon>
        <taxon>Peronosporomycetes</taxon>
        <taxon>Pythiales</taxon>
        <taxon>Pythiaceae</taxon>
        <taxon>Pythium</taxon>
    </lineage>
</organism>
<feature type="coiled-coil region" evidence="2">
    <location>
        <begin position="3282"/>
        <end position="3326"/>
    </location>
</feature>
<dbReference type="InterPro" id="IPR057207">
    <property type="entry name" value="FBXL15_LRR"/>
</dbReference>
<feature type="region of interest" description="Disordered" evidence="3">
    <location>
        <begin position="3657"/>
        <end position="3683"/>
    </location>
</feature>
<dbReference type="InterPro" id="IPR003961">
    <property type="entry name" value="FN3_dom"/>
</dbReference>
<dbReference type="InterPro" id="IPR003409">
    <property type="entry name" value="MORN"/>
</dbReference>
<dbReference type="Gene3D" id="3.80.10.10">
    <property type="entry name" value="Ribonuclease Inhibitor"/>
    <property type="match status" value="4"/>
</dbReference>
<dbReference type="InterPro" id="IPR036116">
    <property type="entry name" value="FN3_sf"/>
</dbReference>
<comment type="caution">
    <text evidence="7">The sequence shown here is derived from an EMBL/GenBank/DDBJ whole genome shotgun (WGS) entry which is preliminary data.</text>
</comment>
<accession>A0A8K1FJX3</accession>
<dbReference type="SMART" id="SM00456">
    <property type="entry name" value="WW"/>
    <property type="match status" value="1"/>
</dbReference>
<dbReference type="PANTHER" id="PTHR23084:SF263">
    <property type="entry name" value="MORN REPEAT-CONTAINING PROTEIN 1"/>
    <property type="match status" value="1"/>
</dbReference>
<dbReference type="InterPro" id="IPR000048">
    <property type="entry name" value="IQ_motif_EF-hand-BS"/>
</dbReference>
<dbReference type="Pfam" id="PF00397">
    <property type="entry name" value="WW"/>
    <property type="match status" value="1"/>
</dbReference>
<gene>
    <name evidence="7" type="ORF">Poli38472_009745</name>
</gene>
<feature type="domain" description="HTH OST-type" evidence="6">
    <location>
        <begin position="3430"/>
        <end position="3504"/>
    </location>
</feature>